<sequence length="257" mass="29620">MMTKKPFMNFTIDHTTMLFHPKLYILTYAVFRIIFGTTPDDLLYEKKRKGKNGEKDVSMTYATKVGSWEPKEKDPLPTIFAIVQPSEPANEPSHVRQMLDGHENVAHVQHLALRTPDLIGFYEHCLERGVQFVTPILKDDHENLIQVFSGEWFLPGGKPSGFFFEFLQRDPSDDELAHIQKANKQTWFRDETFLGLYAEKEREYQSGNVRSFLSTELFNAIIERIGDKQVYEITEADLADVEKIMIDVTAKAKAKKA</sequence>
<dbReference type="InterPro" id="IPR029068">
    <property type="entry name" value="Glyas_Bleomycin-R_OHBP_Dase"/>
</dbReference>
<dbReference type="Gene3D" id="3.10.180.10">
    <property type="entry name" value="2,3-Dihydroxybiphenyl 1,2-Dioxygenase, domain 1"/>
    <property type="match status" value="1"/>
</dbReference>
<organism evidence="2 3">
    <name type="scientific">Bdellovibrio svalbardensis</name>
    <dbReference type="NCBI Taxonomy" id="2972972"/>
    <lineage>
        <taxon>Bacteria</taxon>
        <taxon>Pseudomonadati</taxon>
        <taxon>Bdellovibrionota</taxon>
        <taxon>Bdellovibrionia</taxon>
        <taxon>Bdellovibrionales</taxon>
        <taxon>Pseudobdellovibrionaceae</taxon>
        <taxon>Bdellovibrio</taxon>
    </lineage>
</organism>
<accession>A0ABT6DML9</accession>
<dbReference type="Proteomes" id="UP001152321">
    <property type="component" value="Unassembled WGS sequence"/>
</dbReference>
<evidence type="ECO:0000313" key="3">
    <source>
        <dbReference type="Proteomes" id="UP001152321"/>
    </source>
</evidence>
<reference evidence="2" key="1">
    <citation type="submission" date="2022-08" db="EMBL/GenBank/DDBJ databases">
        <title>Novel Bdellovibrio Species Isolated from Svalbard: Designation Bdellovibrio svalbardensis.</title>
        <authorList>
            <person name="Mitchell R.J."/>
            <person name="Choi S.Y."/>
        </authorList>
    </citation>
    <scope>NUCLEOTIDE SEQUENCE</scope>
    <source>
        <strain evidence="2">PAP01</strain>
    </source>
</reference>
<evidence type="ECO:0000259" key="1">
    <source>
        <dbReference type="PROSITE" id="PS51819"/>
    </source>
</evidence>
<dbReference type="RefSeq" id="WP_277579585.1">
    <property type="nucleotide sequence ID" value="NZ_JANRMI010000006.1"/>
</dbReference>
<keyword evidence="3" id="KW-1185">Reference proteome</keyword>
<feature type="domain" description="VOC" evidence="1">
    <location>
        <begin position="43"/>
        <end position="169"/>
    </location>
</feature>
<dbReference type="EMBL" id="JANRMI010000006">
    <property type="protein sequence ID" value="MDG0818110.1"/>
    <property type="molecule type" value="Genomic_DNA"/>
</dbReference>
<name>A0ABT6DML9_9BACT</name>
<evidence type="ECO:0000313" key="2">
    <source>
        <dbReference type="EMBL" id="MDG0818110.1"/>
    </source>
</evidence>
<dbReference type="SUPFAM" id="SSF54593">
    <property type="entry name" value="Glyoxalase/Bleomycin resistance protein/Dihydroxybiphenyl dioxygenase"/>
    <property type="match status" value="1"/>
</dbReference>
<dbReference type="InterPro" id="IPR037523">
    <property type="entry name" value="VOC_core"/>
</dbReference>
<dbReference type="PROSITE" id="PS51819">
    <property type="entry name" value="VOC"/>
    <property type="match status" value="1"/>
</dbReference>
<proteinExistence type="predicted"/>
<gene>
    <name evidence="2" type="ORF">NWE73_17135</name>
</gene>
<comment type="caution">
    <text evidence="2">The sequence shown here is derived from an EMBL/GenBank/DDBJ whole genome shotgun (WGS) entry which is preliminary data.</text>
</comment>
<protein>
    <submittedName>
        <fullName evidence="2">VOC family protein</fullName>
    </submittedName>
</protein>